<accession>A0A644XDI3</accession>
<evidence type="ECO:0000259" key="1">
    <source>
        <dbReference type="PROSITE" id="PS50198"/>
    </source>
</evidence>
<reference evidence="2" key="1">
    <citation type="submission" date="2019-08" db="EMBL/GenBank/DDBJ databases">
        <authorList>
            <person name="Kucharzyk K."/>
            <person name="Murdoch R.W."/>
            <person name="Higgins S."/>
            <person name="Loffler F."/>
        </authorList>
    </citation>
    <scope>NUCLEOTIDE SEQUENCE</scope>
</reference>
<dbReference type="SUPFAM" id="SSF54534">
    <property type="entry name" value="FKBP-like"/>
    <property type="match status" value="1"/>
</dbReference>
<dbReference type="InterPro" id="IPR000297">
    <property type="entry name" value="PPIase_PpiC"/>
</dbReference>
<dbReference type="EC" id="5.2.1.8" evidence="2"/>
<dbReference type="GO" id="GO:0003755">
    <property type="term" value="F:peptidyl-prolyl cis-trans isomerase activity"/>
    <property type="evidence" value="ECO:0007669"/>
    <property type="project" value="UniProtKB-EC"/>
</dbReference>
<dbReference type="InterPro" id="IPR027304">
    <property type="entry name" value="Trigger_fact/SurA_dom_sf"/>
</dbReference>
<gene>
    <name evidence="2" type="primary">prsA_6</name>
    <name evidence="2" type="ORF">SDC9_60188</name>
</gene>
<protein>
    <submittedName>
        <fullName evidence="2">Foldase protein PrsA</fullName>
        <ecNumber evidence="2">5.2.1.8</ecNumber>
    </submittedName>
</protein>
<dbReference type="PROSITE" id="PS50198">
    <property type="entry name" value="PPIC_PPIASE_2"/>
    <property type="match status" value="1"/>
</dbReference>
<dbReference type="PANTHER" id="PTHR47245">
    <property type="entry name" value="PEPTIDYLPROLYL ISOMERASE"/>
    <property type="match status" value="1"/>
</dbReference>
<dbReference type="PROSITE" id="PS51257">
    <property type="entry name" value="PROKAR_LIPOPROTEIN"/>
    <property type="match status" value="1"/>
</dbReference>
<dbReference type="AlphaFoldDB" id="A0A644XDI3"/>
<dbReference type="PROSITE" id="PS01096">
    <property type="entry name" value="PPIC_PPIASE_1"/>
    <property type="match status" value="1"/>
</dbReference>
<dbReference type="InterPro" id="IPR050245">
    <property type="entry name" value="PrsA_foldase"/>
</dbReference>
<dbReference type="EMBL" id="VSSQ01002179">
    <property type="protein sequence ID" value="MPM13828.1"/>
    <property type="molecule type" value="Genomic_DNA"/>
</dbReference>
<comment type="caution">
    <text evidence="2">The sequence shown here is derived from an EMBL/GenBank/DDBJ whole genome shotgun (WGS) entry which is preliminary data.</text>
</comment>
<name>A0A644XDI3_9ZZZZ</name>
<dbReference type="Gene3D" id="1.10.8.1040">
    <property type="match status" value="1"/>
</dbReference>
<sequence>MKKIFTFILCLMMTVSLIGCSAGKKAVATVNGQDITLENYQKLLSLNKSSMESYYGSDVWSKEMEDGKTYKDTLKEMVLQTMIDSEVIYQESEKQKVLPTDKQIQEQIDSFNESIKNDSDYKAELEKMAINEEFLKFQFARDLANSNLQEKFEKDTKISETDMKKYYEDNKKSFYTDTVTASHILLKTQDDEGKELSSEKKKEAKKKAEEALAKVKSGEDFAKVAKEYSQDSSASKGGELGTFGRGQMVTEFENVAFDMKKGEISDIVETQYGYHIIKVTGRVDKQGTYDDVKGKIKTTLASEKYTEYVEKLKKDSKIEQKEDIVKSAKF</sequence>
<dbReference type="InterPro" id="IPR023058">
    <property type="entry name" value="PPIase_PpiC_CS"/>
</dbReference>
<dbReference type="PANTHER" id="PTHR47245:SF2">
    <property type="entry name" value="PEPTIDYL-PROLYL CIS-TRANS ISOMERASE HP_0175-RELATED"/>
    <property type="match status" value="1"/>
</dbReference>
<organism evidence="2">
    <name type="scientific">bioreactor metagenome</name>
    <dbReference type="NCBI Taxonomy" id="1076179"/>
    <lineage>
        <taxon>unclassified sequences</taxon>
        <taxon>metagenomes</taxon>
        <taxon>ecological metagenomes</taxon>
    </lineage>
</organism>
<dbReference type="InterPro" id="IPR046357">
    <property type="entry name" value="PPIase_dom_sf"/>
</dbReference>
<dbReference type="Gene3D" id="3.10.50.40">
    <property type="match status" value="1"/>
</dbReference>
<dbReference type="Pfam" id="PF13616">
    <property type="entry name" value="Rotamase_3"/>
    <property type="match status" value="1"/>
</dbReference>
<evidence type="ECO:0000313" key="2">
    <source>
        <dbReference type="EMBL" id="MPM13828.1"/>
    </source>
</evidence>
<dbReference type="Pfam" id="PF13624">
    <property type="entry name" value="SurA_N_3"/>
    <property type="match status" value="1"/>
</dbReference>
<proteinExistence type="predicted"/>
<feature type="domain" description="PpiC" evidence="1">
    <location>
        <begin position="176"/>
        <end position="281"/>
    </location>
</feature>
<dbReference type="SUPFAM" id="SSF109998">
    <property type="entry name" value="Triger factor/SurA peptide-binding domain-like"/>
    <property type="match status" value="1"/>
</dbReference>
<keyword evidence="2" id="KW-0413">Isomerase</keyword>